<accession>F0TGD4</accession>
<dbReference type="HOGENOM" id="CLU_156515_0_0_9"/>
<reference evidence="1 2" key="1">
    <citation type="journal article" date="2011" name="J. Bacteriol.">
        <title>Complete genome sequencing of Lactobacillus acidophilus 30SC, isolated from swine intestine.</title>
        <authorList>
            <person name="Oh S."/>
            <person name="Roh H."/>
            <person name="Ko H.J."/>
            <person name="Kim S."/>
            <person name="Kim K.H."/>
            <person name="Lee S.E."/>
            <person name="Chang I.S."/>
            <person name="Kim S."/>
            <person name="Choi I.G."/>
        </authorList>
    </citation>
    <scope>NUCLEOTIDE SEQUENCE [LARGE SCALE GENOMIC DNA]</scope>
    <source>
        <strain evidence="1 2">30SC</strain>
    </source>
</reference>
<dbReference type="STRING" id="1604.LAC30SC_08385"/>
<protein>
    <submittedName>
        <fullName evidence="1">Uncharacterized protein</fullName>
    </submittedName>
</protein>
<reference key="2">
    <citation type="submission" date="2011-02" db="EMBL/GenBank/DDBJ databases">
        <authorList>
            <person name="Roh H."/>
            <person name="Ko H.-J."/>
            <person name="Kim S.-H."/>
            <person name="Choi I.-G."/>
            <person name="Oh S."/>
        </authorList>
    </citation>
    <scope>NUCLEOTIDE SEQUENCE</scope>
    <source>
        <strain>30SC</strain>
    </source>
</reference>
<proteinExistence type="predicted"/>
<dbReference type="KEGG" id="lai:LAC30SC_08385"/>
<dbReference type="EMBL" id="CP002559">
    <property type="protein sequence ID" value="ADZ07778.1"/>
    <property type="molecule type" value="Genomic_DNA"/>
</dbReference>
<name>F0TGD4_LACAM</name>
<evidence type="ECO:0000313" key="1">
    <source>
        <dbReference type="EMBL" id="ADZ07778.1"/>
    </source>
</evidence>
<organism evidence="1 2">
    <name type="scientific">Lactobacillus amylovorus</name>
    <dbReference type="NCBI Taxonomy" id="1604"/>
    <lineage>
        <taxon>Bacteria</taxon>
        <taxon>Bacillati</taxon>
        <taxon>Bacillota</taxon>
        <taxon>Bacilli</taxon>
        <taxon>Lactobacillales</taxon>
        <taxon>Lactobacillaceae</taxon>
        <taxon>Lactobacillus</taxon>
    </lineage>
</organism>
<dbReference type="OrthoDB" id="9874728at2"/>
<dbReference type="AlphaFoldDB" id="F0TGD4"/>
<sequence>MYDELSKLDIILGELKNSEISDQALSDIVNMYKYLIENKTMLSVEVKSLLRDITKRSTLGFATENNQKRKDLMLEIKKDFSKILDRTITSTKF</sequence>
<gene>
    <name evidence="1" type="ordered locus">LAC30SC_08385</name>
</gene>
<dbReference type="RefSeq" id="WP_013642306.1">
    <property type="nucleotide sequence ID" value="NC_015214.1"/>
</dbReference>
<evidence type="ECO:0000313" key="2">
    <source>
        <dbReference type="Proteomes" id="UP000007491"/>
    </source>
</evidence>
<dbReference type="Proteomes" id="UP000007491">
    <property type="component" value="Chromosome"/>
</dbReference>